<dbReference type="EMBL" id="WOWK01000006">
    <property type="protein sequence ID" value="KAF0330605.1"/>
    <property type="molecule type" value="Genomic_DNA"/>
</dbReference>
<keyword evidence="4" id="KW-0175">Coiled coil</keyword>
<dbReference type="Proteomes" id="UP000434172">
    <property type="component" value="Unassembled WGS sequence"/>
</dbReference>
<feature type="region of interest" description="Disordered" evidence="5">
    <location>
        <begin position="539"/>
        <end position="568"/>
    </location>
</feature>
<keyword evidence="8" id="KW-1185">Reference proteome</keyword>
<organism evidence="7 8">
    <name type="scientific">Colletotrichum asianum</name>
    <dbReference type="NCBI Taxonomy" id="702518"/>
    <lineage>
        <taxon>Eukaryota</taxon>
        <taxon>Fungi</taxon>
        <taxon>Dikarya</taxon>
        <taxon>Ascomycota</taxon>
        <taxon>Pezizomycotina</taxon>
        <taxon>Sordariomycetes</taxon>
        <taxon>Hypocreomycetidae</taxon>
        <taxon>Glomerellales</taxon>
        <taxon>Glomerellaceae</taxon>
        <taxon>Colletotrichum</taxon>
        <taxon>Colletotrichum gloeosporioides species complex</taxon>
    </lineage>
</organism>
<proteinExistence type="predicted"/>
<evidence type="ECO:0000256" key="3">
    <source>
        <dbReference type="ARBA" id="ARBA00023277"/>
    </source>
</evidence>
<feature type="coiled-coil region" evidence="4">
    <location>
        <begin position="485"/>
        <end position="512"/>
    </location>
</feature>
<dbReference type="AlphaFoldDB" id="A0A8H3WPW2"/>
<evidence type="ECO:0000256" key="6">
    <source>
        <dbReference type="SAM" id="Phobius"/>
    </source>
</evidence>
<evidence type="ECO:0000256" key="5">
    <source>
        <dbReference type="SAM" id="MobiDB-lite"/>
    </source>
</evidence>
<accession>A0A8H3WPW2</accession>
<evidence type="ECO:0008006" key="9">
    <source>
        <dbReference type="Google" id="ProtNLM"/>
    </source>
</evidence>
<dbReference type="InterPro" id="IPR019378">
    <property type="entry name" value="GDP-Fuc_O-FucTrfase"/>
</dbReference>
<dbReference type="GO" id="GO:0006004">
    <property type="term" value="P:fucose metabolic process"/>
    <property type="evidence" value="ECO:0007669"/>
    <property type="project" value="UniProtKB-KW"/>
</dbReference>
<keyword evidence="6" id="KW-0472">Membrane</keyword>
<keyword evidence="2" id="KW-0294">Fucose metabolism</keyword>
<reference evidence="7 8" key="1">
    <citation type="submission" date="2019-12" db="EMBL/GenBank/DDBJ databases">
        <title>A genome sequence resource for the geographically widespread anthracnose pathogen Colletotrichum asianum.</title>
        <authorList>
            <person name="Meng Y."/>
        </authorList>
    </citation>
    <scope>NUCLEOTIDE SEQUENCE [LARGE SCALE GENOMIC DNA]</scope>
    <source>
        <strain evidence="7 8">ICMP 18580</strain>
    </source>
</reference>
<evidence type="ECO:0000256" key="2">
    <source>
        <dbReference type="ARBA" id="ARBA00023253"/>
    </source>
</evidence>
<evidence type="ECO:0000256" key="1">
    <source>
        <dbReference type="ARBA" id="ARBA00022679"/>
    </source>
</evidence>
<dbReference type="GO" id="GO:0016740">
    <property type="term" value="F:transferase activity"/>
    <property type="evidence" value="ECO:0007669"/>
    <property type="project" value="UniProtKB-KW"/>
</dbReference>
<keyword evidence="3" id="KW-0119">Carbohydrate metabolism</keyword>
<dbReference type="Pfam" id="PF10250">
    <property type="entry name" value="O-FucT"/>
    <property type="match status" value="1"/>
</dbReference>
<dbReference type="Gene3D" id="3.40.50.11350">
    <property type="match status" value="1"/>
</dbReference>
<protein>
    <recommendedName>
        <fullName evidence="9">Alternative oxidase</fullName>
    </recommendedName>
</protein>
<comment type="caution">
    <text evidence="7">The sequence shown here is derived from an EMBL/GenBank/DDBJ whole genome shotgun (WGS) entry which is preliminary data.</text>
</comment>
<evidence type="ECO:0000313" key="8">
    <source>
        <dbReference type="Proteomes" id="UP000434172"/>
    </source>
</evidence>
<name>A0A8H3WPW2_9PEZI</name>
<evidence type="ECO:0000256" key="4">
    <source>
        <dbReference type="SAM" id="Coils"/>
    </source>
</evidence>
<keyword evidence="1" id="KW-0808">Transferase</keyword>
<keyword evidence="6" id="KW-1133">Transmembrane helix</keyword>
<dbReference type="OrthoDB" id="20368at2759"/>
<feature type="transmembrane region" description="Helical" evidence="6">
    <location>
        <begin position="31"/>
        <end position="50"/>
    </location>
</feature>
<dbReference type="CDD" id="cd11296">
    <property type="entry name" value="O-FucT_like"/>
    <property type="match status" value="1"/>
</dbReference>
<feature type="region of interest" description="Disordered" evidence="5">
    <location>
        <begin position="447"/>
        <end position="474"/>
    </location>
</feature>
<gene>
    <name evidence="7" type="ORF">GQ607_002009</name>
</gene>
<sequence length="798" mass="90925">MGIRSRGRFSRSPTLTNHNMGIIGVYPARRFGRFTNAAAVGVLFLFLWVFREQLRLDRVGMDSSIVPWIPRMSHQDIFDFEPVNSEAIRAVCDKTDWDAGKAMQVVFTCDNNVGGIGSIRNSILNCVRYTMLAGGSLVMPRIFKRNDSDISHIRTGRRQEMEYLFDRQHFIDSLHLSCPQLRLYNDTDEVYESLGPARTWSLGLFPESLVDEDNIPSTGIEHPERWQSQLHRWLEDIDNTTDVAPTGLPTEGPMMVDLGRSYLTFPINSDGELFATTFGNILKFRADVRQLATATILSIDRHFFGAHLRTEKDALDSLNPADAMWEWSEYSKQTDAFFDQAGRWDLSVMYVASDNETQVDMMEADAEPRGVRVVTKQNLLTGKNRKMLDALTWDQKGMIDFLVMLGAAQFGGVGHSSFAWNVALKRHIFSEEKEGYLKGPQMLSDELSQTYGTPGKYPDRETDMSPSDTNKTRRERGVLAQREYRKRHASKVQKLQDENKKLKDVIGNIDRILRRQGAVSDDLRAAMSEAREIAGITAEEPETSPDKGAPHIMQSIEKSPPPDPALGEVIRTDPRLASSLIPDGRVSPRLDYGLWLDPDRLVRILEPPADIIPYLGSRMNTLAGCIFWATMNYTIDLWNSRSEPLSTRHLDRMFNHSEHLRDRQFLLSLAQARVDYKEKGFMYRKLTEQFERNAMSGLFKRIKEDYDKQGQPSKWWKRPEEVANSVLDVMDDSQKARFQAVIDGKGTKEDAVMLRALITWLAQNYICFGDGPRWSSVFASVGIGSWVNEFKRREALTA</sequence>
<evidence type="ECO:0000313" key="7">
    <source>
        <dbReference type="EMBL" id="KAF0330605.1"/>
    </source>
</evidence>
<keyword evidence="6" id="KW-0812">Transmembrane</keyword>